<evidence type="ECO:0000313" key="5">
    <source>
        <dbReference type="Proteomes" id="UP000553957"/>
    </source>
</evidence>
<keyword evidence="4" id="KW-1185">Reference proteome</keyword>
<dbReference type="Proteomes" id="UP000553957">
    <property type="component" value="Unassembled WGS sequence"/>
</dbReference>
<feature type="transmembrane region" description="Helical" evidence="1">
    <location>
        <begin position="112"/>
        <end position="134"/>
    </location>
</feature>
<comment type="caution">
    <text evidence="3">The sequence shown here is derived from an EMBL/GenBank/DDBJ whole genome shotgun (WGS) entry which is preliminary data.</text>
</comment>
<proteinExistence type="predicted"/>
<feature type="transmembrane region" description="Helical" evidence="1">
    <location>
        <begin position="82"/>
        <end position="100"/>
    </location>
</feature>
<name>A0A7Y4KUU1_9ACTN</name>
<protein>
    <submittedName>
        <fullName evidence="3">Uncharacterized protein</fullName>
    </submittedName>
</protein>
<evidence type="ECO:0000313" key="3">
    <source>
        <dbReference type="EMBL" id="NOL39104.1"/>
    </source>
</evidence>
<evidence type="ECO:0000313" key="4">
    <source>
        <dbReference type="Proteomes" id="UP000534306"/>
    </source>
</evidence>
<feature type="transmembrane region" description="Helical" evidence="1">
    <location>
        <begin position="6"/>
        <end position="28"/>
    </location>
</feature>
<keyword evidence="1" id="KW-1133">Transmembrane helix</keyword>
<evidence type="ECO:0000256" key="1">
    <source>
        <dbReference type="SAM" id="Phobius"/>
    </source>
</evidence>
<organism evidence="3 4">
    <name type="scientific">Kribbella sandramycini</name>
    <dbReference type="NCBI Taxonomy" id="60450"/>
    <lineage>
        <taxon>Bacteria</taxon>
        <taxon>Bacillati</taxon>
        <taxon>Actinomycetota</taxon>
        <taxon>Actinomycetes</taxon>
        <taxon>Propionibacteriales</taxon>
        <taxon>Kribbellaceae</taxon>
        <taxon>Kribbella</taxon>
    </lineage>
</organism>
<keyword evidence="1" id="KW-0472">Membrane</keyword>
<dbReference type="EMBL" id="JACHKF010000001">
    <property type="protein sequence ID" value="MBB6568303.1"/>
    <property type="molecule type" value="Genomic_DNA"/>
</dbReference>
<dbReference type="Proteomes" id="UP000534306">
    <property type="component" value="Unassembled WGS sequence"/>
</dbReference>
<dbReference type="EMBL" id="JABJRC010000001">
    <property type="protein sequence ID" value="NOL39104.1"/>
    <property type="molecule type" value="Genomic_DNA"/>
</dbReference>
<keyword evidence="1" id="KW-0812">Transmembrane</keyword>
<accession>A0A7Y4KUU1</accession>
<reference evidence="2 5" key="2">
    <citation type="submission" date="2020-08" db="EMBL/GenBank/DDBJ databases">
        <title>Sequencing the genomes of 1000 actinobacteria strains.</title>
        <authorList>
            <person name="Klenk H.-P."/>
        </authorList>
    </citation>
    <scope>NUCLEOTIDE SEQUENCE [LARGE SCALE GENOMIC DNA]</scope>
    <source>
        <strain evidence="2 5">DSM 15626</strain>
    </source>
</reference>
<feature type="transmembrane region" description="Helical" evidence="1">
    <location>
        <begin position="49"/>
        <end position="70"/>
    </location>
</feature>
<evidence type="ECO:0000313" key="2">
    <source>
        <dbReference type="EMBL" id="MBB6568303.1"/>
    </source>
</evidence>
<dbReference type="RefSeq" id="WP_171670621.1">
    <property type="nucleotide sequence ID" value="NZ_BAAAGT010000007.1"/>
</dbReference>
<dbReference type="AlphaFoldDB" id="A0A7Y4KUU1"/>
<sequence>MQTTFRVALVVAGILCLSDLLLSTARFVQSLRKRRPAERDVLGRRWLPLPEIGFGMCAFCCPGLVALGLTHHDADGLPTRQILLAAFVFGYAGAVLSRVVRTPGPGGRRFRLRAGLLLGLPAIFGLVFGLSGIAV</sequence>
<reference evidence="3 4" key="1">
    <citation type="submission" date="2020-05" db="EMBL/GenBank/DDBJ databases">
        <title>Genome sequence of Kribbella sandramycini ATCC 39419.</title>
        <authorList>
            <person name="Maclea K.S."/>
            <person name="Fair J.L."/>
        </authorList>
    </citation>
    <scope>NUCLEOTIDE SEQUENCE [LARGE SCALE GENOMIC DNA]</scope>
    <source>
        <strain evidence="3 4">ATCC 39419</strain>
    </source>
</reference>
<gene>
    <name evidence="2" type="ORF">HNR71_003940</name>
    <name evidence="3" type="ORF">HPO96_02480</name>
</gene>